<keyword evidence="20" id="KW-1185">Reference proteome</keyword>
<name>A0AA88IKV4_CHASR</name>
<keyword evidence="11" id="KW-0233">DNA recombination</keyword>
<evidence type="ECO:0000256" key="4">
    <source>
        <dbReference type="ARBA" id="ARBA00022553"/>
    </source>
</evidence>
<comment type="caution">
    <text evidence="19">The sequence shown here is derived from an EMBL/GenBank/DDBJ whole genome shotgun (WGS) entry which is preliminary data.</text>
</comment>
<dbReference type="PANTHER" id="PTHR21541">
    <property type="entry name" value="BTB POZ DOMAIN CONTAINING 12"/>
    <property type="match status" value="1"/>
</dbReference>
<feature type="compositionally biased region" description="Polar residues" evidence="17">
    <location>
        <begin position="1204"/>
        <end position="1217"/>
    </location>
</feature>
<feature type="compositionally biased region" description="Polar residues" evidence="17">
    <location>
        <begin position="128"/>
        <end position="146"/>
    </location>
</feature>
<sequence length="1765" mass="193441">MDDSDQDFVALCSKLLKRVRRKPGEPRQPRNAENQPNSQPSVGDRRGRVNEKHGESVSKVIGTHHADAGAEQVLVTRGTGPNSGDARSSAPAGPGAERGFTAKDRVLEKMQQFRRASPQRMARRDKSGPTNHCQPQRQESPKSFSSGLRPEPQDSDEALALRLQQELDQEAAEAQVVDLEDGGLFFCQICHKDLSHMTPEGRTQHLNRCLDESEIGAPASPRPPVGVPDCPICGKKFKSQKSRSSHLKRCSSDMGISPSVLLQTLQRQAEETQHVPTVNARPQTGGTKRKGLSKPGLQAKKKPRKKNDPLDEDTMVALALSSSLLEQEREHQKERESESQLQVTPVLKWRPDLAKGRGKKKRGAMPRPPALLLVQDAQEALTRLHERVSALLLRSRPPSPPTPTRCPSTLPGWNGAAPLWQKSKLLNSDSSSQSDFYIPELRQFITPWESAKTGAAASTNKPTLCLQPVSEGIPETQTTASVLPSSSQTSVPCSSAPCTPGTRQLQVGSQALQDLMELAEDGMTLTQCGYTASDADKDKQSSARLSTNLHLSGFVLEEAENQADLYVSGFLPEKACTHLEDPHCQAGRKTDQPGAEKDRGSHQSVALSKLVSDLSSMVNNPQLSDVQIQVDSGDVYFAHSFMVYARCPLLAEMVHESGFGVQEEDMPAAQRVLMSDVPGQAVFSLLQYLYTGNCSFPDSLQPHVLELASRFDLHELQQLCEQHQEGTEYTSKEENVSNQTDQAFMELLRSMWNEEDEGDVETDTDGGRDDERVLEKDQLGNEHLVSSDREIQEEKVNEEELEEIYEFAATQRKGEEEGHSREEKVVEQEEEEEEDMFTNLSQSKESSSERSLKLKSQLESDPSLDHSNSCLIPESLGVHEEKNPPSSSSTSDLSTAPAPRSQQNKPSLKTPAKLSAGTLLQSSPSVVEDFSLSDNSPKLPIPGLSPGQVGREERTDSVDGDKCLTLKRESQGPRSICVSLFPNLPQNEKNKTQTELIVLSDSSEEMELVLSSRTPSPCHPHPVQNPQSYTEIKSQQIQKPSEPAFDDKKSSSLQHSSGDPVLCSPEVSWLIPSTPVQPERSSRTSSTQTKSSMCRTQLFPKDDTLPPLSFFLPPASPGSRLKTSYSPAGVSAHVGTTEGRVSRVELDRKNPTSSGLDVSFSQKENNIYENSKHRELKVSHLSNSTHSHPLQTRSKQETPLHFQPQPSSSTPLHTGFQQPLGHLAVSLPHTDSNNRTGHAREKATSESPEKTELASFKFSPLSEPSDAPSSSLHRGFQSSQGHSRFSSNSHSVGSSDTGNKFKRRMEGDAAEVRNVSGQDLDSDREQDEVKEQSGEAEVAEHSFQQSFMDEPPIAFNDSWGLDACVEENPGCFSLRLEDSGRSSQQERSLGVEETAMLSSSANCQPPPSIHWILSSKSRVGTLNTSPSKAHSAQTFTGVQVQASPSSTLPPPEPTNATTPEISNSLLDSKIWDSWEDDGTEEALPLSQRVNPSTQHKTPTSSHNKKRRSLVPITPMPHYSDMDTPELKNKLNRFGVRPLPKRQMILKLKEIHHYTHQLVSSDSEDEAVPAARIAQAKPHVTSTAAASSRPVSCTQPVKFKEPRVPAATSPVKHNREEEDGEPLSASQGSNTSSTAASDESERSNPELCLCSDSDSDSDGGISASQAANRLQDRLQAVRSFILSDPTLYGQILQYQPLVLSQLQERLRAAGIRLGAAKLVDYLDSQCVTFTTAKPGQSAPSRRRGKRTGKAAGERGASRKKRVKANI</sequence>
<evidence type="ECO:0000259" key="18">
    <source>
        <dbReference type="PROSITE" id="PS50097"/>
    </source>
</evidence>
<dbReference type="CDD" id="cd22999">
    <property type="entry name" value="SAP_SLX4"/>
    <property type="match status" value="1"/>
</dbReference>
<feature type="compositionally biased region" description="Polar residues" evidence="17">
    <location>
        <begin position="274"/>
        <end position="286"/>
    </location>
</feature>
<dbReference type="Pfam" id="PF00651">
    <property type="entry name" value="BTB"/>
    <property type="match status" value="1"/>
</dbReference>
<feature type="region of interest" description="Disordered" evidence="17">
    <location>
        <begin position="753"/>
        <end position="966"/>
    </location>
</feature>
<feature type="compositionally biased region" description="Basic residues" evidence="17">
    <location>
        <begin position="1756"/>
        <end position="1765"/>
    </location>
</feature>
<evidence type="ECO:0000256" key="8">
    <source>
        <dbReference type="ARBA" id="ARBA00022771"/>
    </source>
</evidence>
<feature type="region of interest" description="Disordered" evidence="17">
    <location>
        <begin position="1376"/>
        <end position="1407"/>
    </location>
</feature>
<dbReference type="GO" id="GO:0006260">
    <property type="term" value="P:DNA replication"/>
    <property type="evidence" value="ECO:0007669"/>
    <property type="project" value="InterPro"/>
</dbReference>
<keyword evidence="13" id="KW-0539">Nucleus</keyword>
<dbReference type="InterPro" id="IPR018574">
    <property type="entry name" value="Structure-sp_endonuc_su_Slx4"/>
</dbReference>
<feature type="region of interest" description="Disordered" evidence="17">
    <location>
        <begin position="1731"/>
        <end position="1765"/>
    </location>
</feature>
<feature type="compositionally biased region" description="Polar residues" evidence="17">
    <location>
        <begin position="1151"/>
        <end position="1164"/>
    </location>
</feature>
<feature type="compositionally biased region" description="Basic and acidic residues" evidence="17">
    <location>
        <begin position="846"/>
        <end position="858"/>
    </location>
</feature>
<evidence type="ECO:0000256" key="12">
    <source>
        <dbReference type="ARBA" id="ARBA00023204"/>
    </source>
</evidence>
<feature type="compositionally biased region" description="Polar residues" evidence="17">
    <location>
        <begin position="1180"/>
        <end position="1193"/>
    </location>
</feature>
<keyword evidence="3" id="KW-1017">Isopeptide bond</keyword>
<dbReference type="GO" id="GO:0032206">
    <property type="term" value="P:positive regulation of telomere maintenance"/>
    <property type="evidence" value="ECO:0007669"/>
    <property type="project" value="UniProtKB-ARBA"/>
</dbReference>
<dbReference type="GO" id="GO:0000712">
    <property type="term" value="P:resolution of meiotic recombination intermediates"/>
    <property type="evidence" value="ECO:0007669"/>
    <property type="project" value="TreeGrafter"/>
</dbReference>
<accession>A0AA88IKV4</accession>
<feature type="region of interest" description="Disordered" evidence="17">
    <location>
        <begin position="583"/>
        <end position="602"/>
    </location>
</feature>
<evidence type="ECO:0000256" key="3">
    <source>
        <dbReference type="ARBA" id="ARBA00022499"/>
    </source>
</evidence>
<evidence type="ECO:0000256" key="16">
    <source>
        <dbReference type="ARBA" id="ARBA00076095"/>
    </source>
</evidence>
<evidence type="ECO:0000256" key="5">
    <source>
        <dbReference type="ARBA" id="ARBA00022723"/>
    </source>
</evidence>
<reference evidence="19" key="1">
    <citation type="submission" date="2023-07" db="EMBL/GenBank/DDBJ databases">
        <title>Chromosome-level Genome Assembly of Striped Snakehead (Channa striata).</title>
        <authorList>
            <person name="Liu H."/>
        </authorList>
    </citation>
    <scope>NUCLEOTIDE SEQUENCE</scope>
    <source>
        <strain evidence="19">Gz</strain>
        <tissue evidence="19">Muscle</tissue>
    </source>
</reference>
<evidence type="ECO:0000256" key="7">
    <source>
        <dbReference type="ARBA" id="ARBA00022763"/>
    </source>
</evidence>
<dbReference type="Gene3D" id="3.30.710.10">
    <property type="entry name" value="Potassium Channel Kv1.1, Chain A"/>
    <property type="match status" value="1"/>
</dbReference>
<keyword evidence="9" id="KW-0862">Zinc</keyword>
<feature type="compositionally biased region" description="Polar residues" evidence="17">
    <location>
        <begin position="1487"/>
        <end position="1501"/>
    </location>
</feature>
<feature type="compositionally biased region" description="Basic and acidic residues" evidence="17">
    <location>
        <begin position="583"/>
        <end position="601"/>
    </location>
</feature>
<dbReference type="PANTHER" id="PTHR21541:SF3">
    <property type="entry name" value="STRUCTURE-SPECIFIC ENDONUCLEASE SUBUNIT SLX4"/>
    <property type="match status" value="1"/>
</dbReference>
<feature type="compositionally biased region" description="Basic and acidic residues" evidence="17">
    <location>
        <begin position="1238"/>
        <end position="1252"/>
    </location>
</feature>
<keyword evidence="5" id="KW-0479">Metal-binding</keyword>
<feature type="compositionally biased region" description="Basic and acidic residues" evidence="17">
    <location>
        <begin position="1321"/>
        <end position="1333"/>
    </location>
</feature>
<dbReference type="InterPro" id="IPR011333">
    <property type="entry name" value="SKP1/BTB/POZ_sf"/>
</dbReference>
<feature type="domain" description="BTB" evidence="18">
    <location>
        <begin position="624"/>
        <end position="698"/>
    </location>
</feature>
<comment type="subcellular location">
    <subcellularLocation>
        <location evidence="1">Nucleus</location>
    </subcellularLocation>
</comment>
<feature type="compositionally biased region" description="Low complexity" evidence="17">
    <location>
        <begin position="1083"/>
        <end position="1092"/>
    </location>
</feature>
<keyword evidence="4" id="KW-0597">Phosphoprotein</keyword>
<dbReference type="SMART" id="SM00225">
    <property type="entry name" value="BTB"/>
    <property type="match status" value="1"/>
</dbReference>
<feature type="region of interest" description="Disordered" evidence="17">
    <location>
        <begin position="1420"/>
        <end position="1461"/>
    </location>
</feature>
<keyword evidence="6" id="KW-0677">Repeat</keyword>
<dbReference type="Pfam" id="PF09494">
    <property type="entry name" value="Slx4"/>
    <property type="match status" value="1"/>
</dbReference>
<dbReference type="GO" id="GO:0033557">
    <property type="term" value="C:Slx1-Slx4 complex"/>
    <property type="evidence" value="ECO:0007669"/>
    <property type="project" value="InterPro"/>
</dbReference>
<dbReference type="GO" id="GO:0090656">
    <property type="term" value="P:t-circle formation"/>
    <property type="evidence" value="ECO:0007669"/>
    <property type="project" value="UniProtKB-ARBA"/>
</dbReference>
<feature type="compositionally biased region" description="Polar residues" evidence="17">
    <location>
        <begin position="31"/>
        <end position="41"/>
    </location>
</feature>
<organism evidence="19 20">
    <name type="scientific">Channa striata</name>
    <name type="common">Snakehead murrel</name>
    <name type="synonym">Ophicephalus striatus</name>
    <dbReference type="NCBI Taxonomy" id="64152"/>
    <lineage>
        <taxon>Eukaryota</taxon>
        <taxon>Metazoa</taxon>
        <taxon>Chordata</taxon>
        <taxon>Craniata</taxon>
        <taxon>Vertebrata</taxon>
        <taxon>Euteleostomi</taxon>
        <taxon>Actinopterygii</taxon>
        <taxon>Neopterygii</taxon>
        <taxon>Teleostei</taxon>
        <taxon>Neoteleostei</taxon>
        <taxon>Acanthomorphata</taxon>
        <taxon>Anabantaria</taxon>
        <taxon>Anabantiformes</taxon>
        <taxon>Channoidei</taxon>
        <taxon>Channidae</taxon>
        <taxon>Channa</taxon>
    </lineage>
</organism>
<feature type="compositionally biased region" description="Polar residues" evidence="17">
    <location>
        <begin position="1623"/>
        <end position="1636"/>
    </location>
</feature>
<keyword evidence="10" id="KW-0832">Ubl conjugation</keyword>
<protein>
    <recommendedName>
        <fullName evidence="14">Structure-specific endonuclease subunit SLX4</fullName>
    </recommendedName>
    <alternativeName>
        <fullName evidence="16">BTB/POZ domain-containing protein 12</fullName>
    </alternativeName>
</protein>
<dbReference type="FunFam" id="3.30.710.10:FF:000116">
    <property type="entry name" value="SLX4 structure-specific endonuclease subunit"/>
    <property type="match status" value="1"/>
</dbReference>
<feature type="compositionally biased region" description="Acidic residues" evidence="17">
    <location>
        <begin position="753"/>
        <end position="764"/>
    </location>
</feature>
<feature type="compositionally biased region" description="Basic and acidic residues" evidence="17">
    <location>
        <begin position="43"/>
        <end position="56"/>
    </location>
</feature>
<feature type="compositionally biased region" description="Acidic residues" evidence="17">
    <location>
        <begin position="796"/>
        <end position="805"/>
    </location>
</feature>
<feature type="region of interest" description="Disordered" evidence="17">
    <location>
        <begin position="268"/>
        <end position="313"/>
    </location>
</feature>
<feature type="compositionally biased region" description="Basic and acidic residues" evidence="17">
    <location>
        <begin position="812"/>
        <end position="827"/>
    </location>
</feature>
<keyword evidence="8" id="KW-0863">Zinc-finger</keyword>
<feature type="region of interest" description="Disordered" evidence="17">
    <location>
        <begin position="1577"/>
        <end position="1661"/>
    </location>
</feature>
<feature type="region of interest" description="Disordered" evidence="17">
    <location>
        <begin position="1011"/>
        <end position="1094"/>
    </location>
</feature>
<evidence type="ECO:0000256" key="6">
    <source>
        <dbReference type="ARBA" id="ARBA00022737"/>
    </source>
</evidence>
<feature type="region of interest" description="Disordered" evidence="17">
    <location>
        <begin position="1478"/>
        <end position="1522"/>
    </location>
</feature>
<dbReference type="Proteomes" id="UP001187415">
    <property type="component" value="Unassembled WGS sequence"/>
</dbReference>
<gene>
    <name evidence="19" type="ORF">Q5P01_026354</name>
</gene>
<dbReference type="EMBL" id="JAUPFM010000022">
    <property type="protein sequence ID" value="KAK2815887.1"/>
    <property type="molecule type" value="Genomic_DNA"/>
</dbReference>
<feature type="compositionally biased region" description="Polar residues" evidence="17">
    <location>
        <begin position="1579"/>
        <end position="1594"/>
    </location>
</feature>
<keyword evidence="12" id="KW-0234">DNA repair</keyword>
<feature type="compositionally biased region" description="Low complexity" evidence="17">
    <location>
        <begin position="884"/>
        <end position="899"/>
    </location>
</feature>
<feature type="compositionally biased region" description="Polar residues" evidence="17">
    <location>
        <begin position="1420"/>
        <end position="1442"/>
    </location>
</feature>
<dbReference type="InterPro" id="IPR000210">
    <property type="entry name" value="BTB/POZ_dom"/>
</dbReference>
<comment type="similarity">
    <text evidence="2">Belongs to the SLX4 family.</text>
</comment>
<evidence type="ECO:0000256" key="11">
    <source>
        <dbReference type="ARBA" id="ARBA00023172"/>
    </source>
</evidence>
<feature type="region of interest" description="Disordered" evidence="17">
    <location>
        <begin position="1117"/>
        <end position="1164"/>
    </location>
</feature>
<proteinExistence type="inferred from homology"/>
<evidence type="ECO:0000313" key="20">
    <source>
        <dbReference type="Proteomes" id="UP001187415"/>
    </source>
</evidence>
<feature type="compositionally biased region" description="Polar residues" evidence="17">
    <location>
        <begin position="1024"/>
        <end position="1039"/>
    </location>
</feature>
<evidence type="ECO:0000256" key="13">
    <source>
        <dbReference type="ARBA" id="ARBA00023242"/>
    </source>
</evidence>
<feature type="region of interest" description="Disordered" evidence="17">
    <location>
        <begin position="16"/>
        <end position="153"/>
    </location>
</feature>
<evidence type="ECO:0000256" key="1">
    <source>
        <dbReference type="ARBA" id="ARBA00004123"/>
    </source>
</evidence>
<feature type="compositionally biased region" description="Basic and acidic residues" evidence="17">
    <location>
        <begin position="1140"/>
        <end position="1150"/>
    </location>
</feature>
<evidence type="ECO:0000256" key="10">
    <source>
        <dbReference type="ARBA" id="ARBA00022843"/>
    </source>
</evidence>
<feature type="compositionally biased region" description="Basic and acidic residues" evidence="17">
    <location>
        <begin position="950"/>
        <end position="966"/>
    </location>
</feature>
<evidence type="ECO:0000256" key="15">
    <source>
        <dbReference type="ARBA" id="ARBA00064578"/>
    </source>
</evidence>
<evidence type="ECO:0000256" key="2">
    <source>
        <dbReference type="ARBA" id="ARBA00006661"/>
    </source>
</evidence>
<evidence type="ECO:0000256" key="14">
    <source>
        <dbReference type="ARBA" id="ARBA00029496"/>
    </source>
</evidence>
<dbReference type="SUPFAM" id="SSF54695">
    <property type="entry name" value="POZ domain"/>
    <property type="match status" value="1"/>
</dbReference>
<keyword evidence="7" id="KW-0227">DNA damage</keyword>
<evidence type="ECO:0000313" key="19">
    <source>
        <dbReference type="EMBL" id="KAK2815887.1"/>
    </source>
</evidence>
<evidence type="ECO:0000256" key="17">
    <source>
        <dbReference type="SAM" id="MobiDB-lite"/>
    </source>
</evidence>
<feature type="compositionally biased region" description="Basic and acidic residues" evidence="17">
    <location>
        <begin position="765"/>
        <end position="795"/>
    </location>
</feature>
<evidence type="ECO:0000256" key="9">
    <source>
        <dbReference type="ARBA" id="ARBA00022833"/>
    </source>
</evidence>
<dbReference type="GO" id="GO:0006281">
    <property type="term" value="P:DNA repair"/>
    <property type="evidence" value="ECO:0007669"/>
    <property type="project" value="UniProtKB-KW"/>
</dbReference>
<comment type="subunit">
    <text evidence="15">Forms a heterodimer with SLX1A/GIYD1. Interacts with ERCC4/XPF; catalytic subunit of the ERCC4-ERCC1 endonuclease. Interacts with MUS81; catalytic subunit of the MUS81-EME1 endonuclease. Interacts with MSH2; component of the MSH2-MSH3 mismatch repair complex. Interacts with TERF2-TERF2IP. Interacts with PLK1 and SLX4IP.</text>
</comment>
<feature type="region of interest" description="Disordered" evidence="17">
    <location>
        <begin position="1178"/>
        <end position="1347"/>
    </location>
</feature>
<feature type="compositionally biased region" description="Polar residues" evidence="17">
    <location>
        <begin position="1267"/>
        <end position="1298"/>
    </location>
</feature>
<dbReference type="GO" id="GO:0008270">
    <property type="term" value="F:zinc ion binding"/>
    <property type="evidence" value="ECO:0007669"/>
    <property type="project" value="UniProtKB-KW"/>
</dbReference>
<dbReference type="PROSITE" id="PS50097">
    <property type="entry name" value="BTB"/>
    <property type="match status" value="1"/>
</dbReference>